<sequence length="83" mass="9306">MSGIDKRNRLGEEPFTYQITKNGTVIISYGGRQIKIVKGMEADRLVARIRDVEDIPTEVQLLLAKITGNFKRGNEMLGKKGLD</sequence>
<evidence type="ECO:0000313" key="2">
    <source>
        <dbReference type="Proteomes" id="UP001596071"/>
    </source>
</evidence>
<protein>
    <submittedName>
        <fullName evidence="1">Uncharacterized protein</fullName>
    </submittedName>
</protein>
<name>A0ABW0TWS2_9BACL</name>
<dbReference type="Proteomes" id="UP001596071">
    <property type="component" value="Unassembled WGS sequence"/>
</dbReference>
<reference evidence="2" key="1">
    <citation type="journal article" date="2019" name="Int. J. Syst. Evol. Microbiol.">
        <title>The Global Catalogue of Microorganisms (GCM) 10K type strain sequencing project: providing services to taxonomists for standard genome sequencing and annotation.</title>
        <authorList>
            <consortium name="The Broad Institute Genomics Platform"/>
            <consortium name="The Broad Institute Genome Sequencing Center for Infectious Disease"/>
            <person name="Wu L."/>
            <person name="Ma J."/>
        </authorList>
    </citation>
    <scope>NUCLEOTIDE SEQUENCE [LARGE SCALE GENOMIC DNA]</scope>
    <source>
        <strain evidence="2">KACC 11299</strain>
    </source>
</reference>
<accession>A0ABW0TWS2</accession>
<organism evidence="1 2">
    <name type="scientific">Sporosarcina koreensis</name>
    <dbReference type="NCBI Taxonomy" id="334735"/>
    <lineage>
        <taxon>Bacteria</taxon>
        <taxon>Bacillati</taxon>
        <taxon>Bacillota</taxon>
        <taxon>Bacilli</taxon>
        <taxon>Bacillales</taxon>
        <taxon>Caryophanaceae</taxon>
        <taxon>Sporosarcina</taxon>
    </lineage>
</organism>
<proteinExistence type="predicted"/>
<dbReference type="EMBL" id="JBHSNP010000010">
    <property type="protein sequence ID" value="MFC5602809.1"/>
    <property type="molecule type" value="Genomic_DNA"/>
</dbReference>
<dbReference type="RefSeq" id="WP_381443015.1">
    <property type="nucleotide sequence ID" value="NZ_JBHSNP010000010.1"/>
</dbReference>
<evidence type="ECO:0000313" key="1">
    <source>
        <dbReference type="EMBL" id="MFC5602809.1"/>
    </source>
</evidence>
<keyword evidence="2" id="KW-1185">Reference proteome</keyword>
<gene>
    <name evidence="1" type="ORF">ACFPTP_06215</name>
</gene>
<comment type="caution">
    <text evidence="1">The sequence shown here is derived from an EMBL/GenBank/DDBJ whole genome shotgun (WGS) entry which is preliminary data.</text>
</comment>